<dbReference type="InterPro" id="IPR014721">
    <property type="entry name" value="Ribsml_uS5_D2-typ_fold_subgr"/>
</dbReference>
<comment type="catalytic activity">
    <reaction evidence="6">
        <text>Endonucleolytic cleavage of RNA, removing 5'-extranucleotides from tRNA precursor.</text>
        <dbReference type="EC" id="3.1.26.5"/>
    </reaction>
</comment>
<evidence type="ECO:0000256" key="6">
    <source>
        <dbReference type="HAMAP-Rule" id="MF_00227"/>
    </source>
</evidence>
<evidence type="ECO:0000256" key="2">
    <source>
        <dbReference type="ARBA" id="ARBA00022722"/>
    </source>
</evidence>
<comment type="similarity">
    <text evidence="6">Belongs to the RnpA family.</text>
</comment>
<keyword evidence="1 6" id="KW-0819">tRNA processing</keyword>
<dbReference type="InterPro" id="IPR020568">
    <property type="entry name" value="Ribosomal_Su5_D2-typ_SF"/>
</dbReference>
<evidence type="ECO:0000256" key="3">
    <source>
        <dbReference type="ARBA" id="ARBA00022759"/>
    </source>
</evidence>
<dbReference type="GO" id="GO:0000049">
    <property type="term" value="F:tRNA binding"/>
    <property type="evidence" value="ECO:0007669"/>
    <property type="project" value="UniProtKB-UniRule"/>
</dbReference>
<dbReference type="HAMAP" id="MF_00227">
    <property type="entry name" value="RNase_P"/>
    <property type="match status" value="1"/>
</dbReference>
<comment type="caution">
    <text evidence="8">The sequence shown here is derived from an EMBL/GenBank/DDBJ whole genome shotgun (WGS) entry which is preliminary data.</text>
</comment>
<evidence type="ECO:0000313" key="8">
    <source>
        <dbReference type="EMBL" id="OUP53388.1"/>
    </source>
</evidence>
<dbReference type="EC" id="3.1.26.5" evidence="6 7"/>
<accession>A0A1Y4L9H4</accession>
<comment type="function">
    <text evidence="6">RNaseP catalyzes the removal of the 5'-leader sequence from pre-tRNA to produce the mature 5'-terminus. It can also cleave other RNA substrates such as 4.5S RNA. The protein component plays an auxiliary but essential role in vivo by binding to the 5'-leader sequence and broadening the substrate specificity of the ribozyme.</text>
</comment>
<gene>
    <name evidence="6" type="primary">rnpA</name>
    <name evidence="8" type="ORF">B5F17_05115</name>
</gene>
<protein>
    <recommendedName>
        <fullName evidence="6 7">Ribonuclease P protein component</fullName>
        <shortName evidence="6">RNase P protein</shortName>
        <shortName evidence="6">RNaseP protein</shortName>
        <ecNumber evidence="6 7">3.1.26.5</ecNumber>
    </recommendedName>
    <alternativeName>
        <fullName evidence="6">Protein C5</fullName>
    </alternativeName>
</protein>
<dbReference type="EMBL" id="NFKK01000004">
    <property type="protein sequence ID" value="OUP53388.1"/>
    <property type="molecule type" value="Genomic_DNA"/>
</dbReference>
<comment type="subunit">
    <text evidence="6">Consists of a catalytic RNA component (M1 or rnpB) and a protein subunit.</text>
</comment>
<keyword evidence="3 6" id="KW-0255">Endonuclease</keyword>
<dbReference type="GO" id="GO:0030677">
    <property type="term" value="C:ribonuclease P complex"/>
    <property type="evidence" value="ECO:0007669"/>
    <property type="project" value="TreeGrafter"/>
</dbReference>
<dbReference type="Gene3D" id="3.30.230.10">
    <property type="match status" value="1"/>
</dbReference>
<dbReference type="GO" id="GO:0042781">
    <property type="term" value="F:3'-tRNA processing endoribonuclease activity"/>
    <property type="evidence" value="ECO:0007669"/>
    <property type="project" value="TreeGrafter"/>
</dbReference>
<dbReference type="PANTHER" id="PTHR33992">
    <property type="entry name" value="RIBONUCLEASE P PROTEIN COMPONENT"/>
    <property type="match status" value="1"/>
</dbReference>
<dbReference type="RefSeq" id="WP_016148871.1">
    <property type="nucleotide sequence ID" value="NZ_CABKSA010000003.1"/>
</dbReference>
<evidence type="ECO:0000313" key="9">
    <source>
        <dbReference type="Proteomes" id="UP000195897"/>
    </source>
</evidence>
<evidence type="ECO:0000256" key="7">
    <source>
        <dbReference type="NCBIfam" id="TIGR00188"/>
    </source>
</evidence>
<evidence type="ECO:0000256" key="4">
    <source>
        <dbReference type="ARBA" id="ARBA00022801"/>
    </source>
</evidence>
<keyword evidence="4 6" id="KW-0378">Hydrolase</keyword>
<name>A0A1Y4L9H4_9FIRM</name>
<dbReference type="GO" id="GO:0004526">
    <property type="term" value="F:ribonuclease P activity"/>
    <property type="evidence" value="ECO:0007669"/>
    <property type="project" value="UniProtKB-UniRule"/>
</dbReference>
<evidence type="ECO:0000256" key="5">
    <source>
        <dbReference type="ARBA" id="ARBA00022884"/>
    </source>
</evidence>
<keyword evidence="5 6" id="KW-0694">RNA-binding</keyword>
<organism evidence="8 9">
    <name type="scientific">Butyricicoccus pullicaecorum</name>
    <dbReference type="NCBI Taxonomy" id="501571"/>
    <lineage>
        <taxon>Bacteria</taxon>
        <taxon>Bacillati</taxon>
        <taxon>Bacillota</taxon>
        <taxon>Clostridia</taxon>
        <taxon>Eubacteriales</taxon>
        <taxon>Butyricicoccaceae</taxon>
        <taxon>Butyricicoccus</taxon>
    </lineage>
</organism>
<evidence type="ECO:0000256" key="1">
    <source>
        <dbReference type="ARBA" id="ARBA00022694"/>
    </source>
</evidence>
<dbReference type="Pfam" id="PF00825">
    <property type="entry name" value="Ribonuclease_P"/>
    <property type="match status" value="1"/>
</dbReference>
<sequence>MKKTYVIKQNHEFRRLYHRGKSVANRYLVLYCLKNRLGHNRLGLTVSAKYGCAVERNRAKRLFREAYRLHEAEFKPGFDFVLVARARMQGASCADVEKALLKAARDLHVVQDVKEGMNG</sequence>
<reference evidence="9" key="1">
    <citation type="submission" date="2017-04" db="EMBL/GenBank/DDBJ databases">
        <title>Function of individual gut microbiota members based on whole genome sequencing of pure cultures obtained from chicken caecum.</title>
        <authorList>
            <person name="Medvecky M."/>
            <person name="Cejkova D."/>
            <person name="Polansky O."/>
            <person name="Karasova D."/>
            <person name="Kubasova T."/>
            <person name="Cizek A."/>
            <person name="Rychlik I."/>
        </authorList>
    </citation>
    <scope>NUCLEOTIDE SEQUENCE [LARGE SCALE GENOMIC DNA]</scope>
    <source>
        <strain evidence="9">An180</strain>
    </source>
</reference>
<proteinExistence type="inferred from homology"/>
<dbReference type="Proteomes" id="UP000195897">
    <property type="component" value="Unassembled WGS sequence"/>
</dbReference>
<dbReference type="PANTHER" id="PTHR33992:SF1">
    <property type="entry name" value="RIBONUCLEASE P PROTEIN COMPONENT"/>
    <property type="match status" value="1"/>
</dbReference>
<keyword evidence="2 6" id="KW-0540">Nuclease</keyword>
<dbReference type="NCBIfam" id="TIGR00188">
    <property type="entry name" value="rnpA"/>
    <property type="match status" value="1"/>
</dbReference>
<dbReference type="InterPro" id="IPR000100">
    <property type="entry name" value="RNase_P"/>
</dbReference>
<dbReference type="GO" id="GO:0001682">
    <property type="term" value="P:tRNA 5'-leader removal"/>
    <property type="evidence" value="ECO:0007669"/>
    <property type="project" value="UniProtKB-UniRule"/>
</dbReference>
<dbReference type="AlphaFoldDB" id="A0A1Y4L9H4"/>
<dbReference type="SUPFAM" id="SSF54211">
    <property type="entry name" value="Ribosomal protein S5 domain 2-like"/>
    <property type="match status" value="1"/>
</dbReference>